<proteinExistence type="predicted"/>
<accession>Q6Z3U9</accession>
<evidence type="ECO:0000313" key="3">
    <source>
        <dbReference type="Proteomes" id="UP000000763"/>
    </source>
</evidence>
<feature type="compositionally biased region" description="Low complexity" evidence="1">
    <location>
        <begin position="186"/>
        <end position="198"/>
    </location>
</feature>
<sequence>MAAMPRRSPPRRTAPLLPAGGRWRFASSSPAAAVPASHRPGMRARRMARLPLPGESSRERTAEIDPSKTDGRDRSVYDRLTGEGDDDVGDDITTGGGGSTARTAQAHRRTAALRHERRTPTGRARRGELTDDQRSGGRPTDGDGDEVETAELFSLTTATVLRRSTTTAKGRTRTAMTWRPQRRSSRATATTRTTAAHGGSDGGDGDARAHGARAFPTTRGEGEGGGG</sequence>
<name>Q6Z3U9_ORYSJ</name>
<protein>
    <recommendedName>
        <fullName evidence="4">Retrotransposon protein, putative, Ty3-gypsy subclass</fullName>
    </recommendedName>
</protein>
<feature type="compositionally biased region" description="Basic and acidic residues" evidence="1">
    <location>
        <begin position="125"/>
        <end position="135"/>
    </location>
</feature>
<organism evidence="2 3">
    <name type="scientific">Oryza sativa subsp. japonica</name>
    <name type="common">Rice</name>
    <dbReference type="NCBI Taxonomy" id="39947"/>
    <lineage>
        <taxon>Eukaryota</taxon>
        <taxon>Viridiplantae</taxon>
        <taxon>Streptophyta</taxon>
        <taxon>Embryophyta</taxon>
        <taxon>Tracheophyta</taxon>
        <taxon>Spermatophyta</taxon>
        <taxon>Magnoliopsida</taxon>
        <taxon>Liliopsida</taxon>
        <taxon>Poales</taxon>
        <taxon>Poaceae</taxon>
        <taxon>BOP clade</taxon>
        <taxon>Oryzoideae</taxon>
        <taxon>Oryzeae</taxon>
        <taxon>Oryzinae</taxon>
        <taxon>Oryza</taxon>
        <taxon>Oryza sativa</taxon>
    </lineage>
</organism>
<feature type="compositionally biased region" description="Basic and acidic residues" evidence="1">
    <location>
        <begin position="56"/>
        <end position="82"/>
    </location>
</feature>
<feature type="compositionally biased region" description="Low complexity" evidence="1">
    <location>
        <begin position="154"/>
        <end position="168"/>
    </location>
</feature>
<evidence type="ECO:0000256" key="1">
    <source>
        <dbReference type="SAM" id="MobiDB-lite"/>
    </source>
</evidence>
<dbReference type="Proteomes" id="UP000000763">
    <property type="component" value="Chromosome 7"/>
</dbReference>
<feature type="compositionally biased region" description="Basic residues" evidence="1">
    <location>
        <begin position="105"/>
        <end position="117"/>
    </location>
</feature>
<reference evidence="3" key="1">
    <citation type="journal article" date="2005" name="Nature">
        <title>The map-based sequence of the rice genome.</title>
        <authorList>
            <consortium name="International rice genome sequencing project (IRGSP)"/>
            <person name="Matsumoto T."/>
            <person name="Wu J."/>
            <person name="Kanamori H."/>
            <person name="Katayose Y."/>
            <person name="Fujisawa M."/>
            <person name="Namiki N."/>
            <person name="Mizuno H."/>
            <person name="Yamamoto K."/>
            <person name="Antonio B.A."/>
            <person name="Baba T."/>
            <person name="Sakata K."/>
            <person name="Nagamura Y."/>
            <person name="Aoki H."/>
            <person name="Arikawa K."/>
            <person name="Arita K."/>
            <person name="Bito T."/>
            <person name="Chiden Y."/>
            <person name="Fujitsuka N."/>
            <person name="Fukunaka R."/>
            <person name="Hamada M."/>
            <person name="Harada C."/>
            <person name="Hayashi A."/>
            <person name="Hijishita S."/>
            <person name="Honda M."/>
            <person name="Hosokawa S."/>
            <person name="Ichikawa Y."/>
            <person name="Idonuma A."/>
            <person name="Iijima M."/>
            <person name="Ikeda M."/>
            <person name="Ikeno M."/>
            <person name="Ito K."/>
            <person name="Ito S."/>
            <person name="Ito T."/>
            <person name="Ito Y."/>
            <person name="Ito Y."/>
            <person name="Iwabuchi A."/>
            <person name="Kamiya K."/>
            <person name="Karasawa W."/>
            <person name="Kurita K."/>
            <person name="Katagiri S."/>
            <person name="Kikuta A."/>
            <person name="Kobayashi H."/>
            <person name="Kobayashi N."/>
            <person name="Machita K."/>
            <person name="Maehara T."/>
            <person name="Masukawa M."/>
            <person name="Mizubayashi T."/>
            <person name="Mukai Y."/>
            <person name="Nagasaki H."/>
            <person name="Nagata Y."/>
            <person name="Naito S."/>
            <person name="Nakashima M."/>
            <person name="Nakama Y."/>
            <person name="Nakamichi Y."/>
            <person name="Nakamura M."/>
            <person name="Meguro A."/>
            <person name="Negishi M."/>
            <person name="Ohta I."/>
            <person name="Ohta T."/>
            <person name="Okamoto M."/>
            <person name="Ono N."/>
            <person name="Saji S."/>
            <person name="Sakaguchi M."/>
            <person name="Sakai K."/>
            <person name="Shibata M."/>
            <person name="Shimokawa T."/>
            <person name="Song J."/>
            <person name="Takazaki Y."/>
            <person name="Terasawa K."/>
            <person name="Tsugane M."/>
            <person name="Tsuji K."/>
            <person name="Ueda S."/>
            <person name="Waki K."/>
            <person name="Yamagata H."/>
            <person name="Yamamoto M."/>
            <person name="Yamamoto S."/>
            <person name="Yamane H."/>
            <person name="Yoshiki S."/>
            <person name="Yoshihara R."/>
            <person name="Yukawa K."/>
            <person name="Zhong H."/>
            <person name="Yano M."/>
            <person name="Yuan Q."/>
            <person name="Ouyang S."/>
            <person name="Liu J."/>
            <person name="Jones K.M."/>
            <person name="Gansberger K."/>
            <person name="Moffat K."/>
            <person name="Hill J."/>
            <person name="Bera J."/>
            <person name="Fadrosh D."/>
            <person name="Jin S."/>
            <person name="Johri S."/>
            <person name="Kim M."/>
            <person name="Overton L."/>
            <person name="Reardon M."/>
            <person name="Tsitrin T."/>
            <person name="Vuong H."/>
            <person name="Weaver B."/>
            <person name="Ciecko A."/>
            <person name="Tallon L."/>
            <person name="Jackson J."/>
            <person name="Pai G."/>
            <person name="Aken S.V."/>
            <person name="Utterback T."/>
            <person name="Reidmuller S."/>
            <person name="Feldblyum T."/>
            <person name="Hsiao J."/>
            <person name="Zismann V."/>
            <person name="Iobst S."/>
            <person name="de Vazeille A.R."/>
            <person name="Buell C.R."/>
            <person name="Ying K."/>
            <person name="Li Y."/>
            <person name="Lu T."/>
            <person name="Huang Y."/>
            <person name="Zhao Q."/>
            <person name="Feng Q."/>
            <person name="Zhang L."/>
            <person name="Zhu J."/>
            <person name="Weng Q."/>
            <person name="Mu J."/>
            <person name="Lu Y."/>
            <person name="Fan D."/>
            <person name="Liu Y."/>
            <person name="Guan J."/>
            <person name="Zhang Y."/>
            <person name="Yu S."/>
            <person name="Liu X."/>
            <person name="Zhang Y."/>
            <person name="Hong G."/>
            <person name="Han B."/>
            <person name="Choisne N."/>
            <person name="Demange N."/>
            <person name="Orjeda G."/>
            <person name="Samain S."/>
            <person name="Cattolico L."/>
            <person name="Pelletier E."/>
            <person name="Couloux A."/>
            <person name="Segurens B."/>
            <person name="Wincker P."/>
            <person name="D'Hont A."/>
            <person name="Scarpelli C."/>
            <person name="Weissenbach J."/>
            <person name="Salanoubat M."/>
            <person name="Quetier F."/>
            <person name="Yu Y."/>
            <person name="Kim H.R."/>
            <person name="Rambo T."/>
            <person name="Currie J."/>
            <person name="Collura K."/>
            <person name="Luo M."/>
            <person name="Yang T."/>
            <person name="Ammiraju J.S.S."/>
            <person name="Engler F."/>
            <person name="Soderlund C."/>
            <person name="Wing R.A."/>
            <person name="Palmer L.E."/>
            <person name="de la Bastide M."/>
            <person name="Spiegel L."/>
            <person name="Nascimento L."/>
            <person name="Zutavern T."/>
            <person name="O'Shaughnessy A."/>
            <person name="Dike S."/>
            <person name="Dedhia N."/>
            <person name="Preston R."/>
            <person name="Balija V."/>
            <person name="McCombie W.R."/>
            <person name="Chow T."/>
            <person name="Chen H."/>
            <person name="Chung M."/>
            <person name="Chen C."/>
            <person name="Shaw J."/>
            <person name="Wu H."/>
            <person name="Hsiao K."/>
            <person name="Chao Y."/>
            <person name="Chu M."/>
            <person name="Cheng C."/>
            <person name="Hour A."/>
            <person name="Lee P."/>
            <person name="Lin S."/>
            <person name="Lin Y."/>
            <person name="Liou J."/>
            <person name="Liu S."/>
            <person name="Hsing Y."/>
            <person name="Raghuvanshi S."/>
            <person name="Mohanty A."/>
            <person name="Bharti A.K."/>
            <person name="Gaur A."/>
            <person name="Gupta V."/>
            <person name="Kumar D."/>
            <person name="Ravi V."/>
            <person name="Vij S."/>
            <person name="Kapur A."/>
            <person name="Khurana P."/>
            <person name="Khurana P."/>
            <person name="Khurana J.P."/>
            <person name="Tyagi A.K."/>
            <person name="Gaikwad K."/>
            <person name="Singh A."/>
            <person name="Dalal V."/>
            <person name="Srivastava S."/>
            <person name="Dixit A."/>
            <person name="Pal A.K."/>
            <person name="Ghazi I.A."/>
            <person name="Yadav M."/>
            <person name="Pandit A."/>
            <person name="Bhargava A."/>
            <person name="Sureshbabu K."/>
            <person name="Batra K."/>
            <person name="Sharma T.R."/>
            <person name="Mohapatra T."/>
            <person name="Singh N.K."/>
            <person name="Messing J."/>
            <person name="Nelson A.B."/>
            <person name="Fuks G."/>
            <person name="Kavchok S."/>
            <person name="Keizer G."/>
            <person name="Linton E."/>
            <person name="Llaca V."/>
            <person name="Song R."/>
            <person name="Tanyolac B."/>
            <person name="Young S."/>
            <person name="Ho-Il K."/>
            <person name="Hahn J.H."/>
            <person name="Sangsakoo G."/>
            <person name="Vanavichit A."/>
            <person name="de Mattos Luiz.A.T."/>
            <person name="Zimmer P.D."/>
            <person name="Malone G."/>
            <person name="Dellagostin O."/>
            <person name="de Oliveira A.C."/>
            <person name="Bevan M."/>
            <person name="Bancroft I."/>
            <person name="Minx P."/>
            <person name="Cordum H."/>
            <person name="Wilson R."/>
            <person name="Cheng Z."/>
            <person name="Jin W."/>
            <person name="Jiang J."/>
            <person name="Leong S.A."/>
            <person name="Iwama H."/>
            <person name="Gojobori T."/>
            <person name="Itoh T."/>
            <person name="Niimura Y."/>
            <person name="Fujii Y."/>
            <person name="Habara T."/>
            <person name="Sakai H."/>
            <person name="Sato Y."/>
            <person name="Wilson G."/>
            <person name="Kumar K."/>
            <person name="McCouch S."/>
            <person name="Juretic N."/>
            <person name="Hoen D."/>
            <person name="Wright S."/>
            <person name="Bruskiewich R."/>
            <person name="Bureau T."/>
            <person name="Miyao A."/>
            <person name="Hirochika H."/>
            <person name="Nishikawa T."/>
            <person name="Kadowaki K."/>
            <person name="Sugiura M."/>
            <person name="Burr B."/>
            <person name="Sasaki T."/>
        </authorList>
    </citation>
    <scope>NUCLEOTIDE SEQUENCE [LARGE SCALE GENOMIC DNA]</scope>
    <source>
        <strain evidence="3">cv. Nipponbare</strain>
    </source>
</reference>
<evidence type="ECO:0000313" key="2">
    <source>
        <dbReference type="EMBL" id="BAC84096.1"/>
    </source>
</evidence>
<dbReference type="AlphaFoldDB" id="Q6Z3U9"/>
<reference evidence="3" key="2">
    <citation type="journal article" date="2008" name="Nucleic Acids Res.">
        <title>The rice annotation project database (RAP-DB): 2008 update.</title>
        <authorList>
            <consortium name="The rice annotation project (RAP)"/>
        </authorList>
    </citation>
    <scope>GENOME REANNOTATION</scope>
    <source>
        <strain evidence="3">cv. Nipponbare</strain>
    </source>
</reference>
<feature type="region of interest" description="Disordered" evidence="1">
    <location>
        <begin position="1"/>
        <end position="227"/>
    </location>
</feature>
<gene>
    <name evidence="2" type="primary">P0685B06.17</name>
</gene>
<feature type="compositionally biased region" description="Low complexity" evidence="1">
    <location>
        <begin position="1"/>
        <end position="19"/>
    </location>
</feature>
<feature type="compositionally biased region" description="Low complexity" evidence="1">
    <location>
        <begin position="26"/>
        <end position="37"/>
    </location>
</feature>
<evidence type="ECO:0008006" key="4">
    <source>
        <dbReference type="Google" id="ProtNLM"/>
    </source>
</evidence>
<dbReference type="EMBL" id="AP005201">
    <property type="protein sequence ID" value="BAC84096.1"/>
    <property type="molecule type" value="Genomic_DNA"/>
</dbReference>